<protein>
    <submittedName>
        <fullName evidence="6">Serine/threonine-protein kinase</fullName>
        <ecNumber evidence="6">2.7.11.1</ecNumber>
    </submittedName>
</protein>
<evidence type="ECO:0000256" key="1">
    <source>
        <dbReference type="ARBA" id="ARBA00022679"/>
    </source>
</evidence>
<dbReference type="InterPro" id="IPR011009">
    <property type="entry name" value="Kinase-like_dom_sf"/>
</dbReference>
<keyword evidence="7" id="KW-1185">Reference proteome</keyword>
<proteinExistence type="predicted"/>
<evidence type="ECO:0000256" key="3">
    <source>
        <dbReference type="ARBA" id="ARBA00022777"/>
    </source>
</evidence>
<reference evidence="7" key="1">
    <citation type="submission" date="2019-06" db="EMBL/GenBank/DDBJ databases">
        <title>Whole-Genome Sequence of Bradyrhizobium sp. 3 Strain 65S1MB.</title>
        <authorList>
            <person name="Bromfield E.S.P."/>
            <person name="Cloutier S."/>
            <person name="Nguyen H.D.T."/>
        </authorList>
    </citation>
    <scope>NUCLEOTIDE SEQUENCE [LARGE SCALE GENOMIC DNA]</scope>
    <source>
        <strain evidence="7">65S1MB</strain>
    </source>
</reference>
<dbReference type="PROSITE" id="PS00108">
    <property type="entry name" value="PROTEIN_KINASE_ST"/>
    <property type="match status" value="1"/>
</dbReference>
<reference evidence="6 7" key="2">
    <citation type="journal article" date="2020" name="Int. J. Syst. Evol. Microbiol.">
        <title>Description and complete genome sequences of Bradyrhizobium symbiodeficiens sp. nov., a non-symbiotic bacterium associated with legumes native to Canada.</title>
        <authorList>
            <person name="Bromfield E.S.P."/>
            <person name="Cloutier S."/>
            <person name="Nguyen H.D.T."/>
        </authorList>
    </citation>
    <scope>NUCLEOTIDE SEQUENCE [LARGE SCALE GENOMIC DNA]</scope>
    <source>
        <strain evidence="6 7">65S1MB</strain>
    </source>
</reference>
<dbReference type="PANTHER" id="PTHR43289:SF6">
    <property type="entry name" value="SERINE_THREONINE-PROTEIN KINASE NEKL-3"/>
    <property type="match status" value="1"/>
</dbReference>
<dbReference type="EMBL" id="CP041090">
    <property type="protein sequence ID" value="QDF41462.1"/>
    <property type="molecule type" value="Genomic_DNA"/>
</dbReference>
<dbReference type="InterPro" id="IPR000719">
    <property type="entry name" value="Prot_kinase_dom"/>
</dbReference>
<dbReference type="PANTHER" id="PTHR43289">
    <property type="entry name" value="MITOGEN-ACTIVATED PROTEIN KINASE KINASE KINASE 20-RELATED"/>
    <property type="match status" value="1"/>
</dbReference>
<evidence type="ECO:0000259" key="5">
    <source>
        <dbReference type="PROSITE" id="PS50011"/>
    </source>
</evidence>
<evidence type="ECO:0000313" key="6">
    <source>
        <dbReference type="EMBL" id="QDF41462.1"/>
    </source>
</evidence>
<evidence type="ECO:0000256" key="4">
    <source>
        <dbReference type="ARBA" id="ARBA00022840"/>
    </source>
</evidence>
<organism evidence="6 7">
    <name type="scientific">Bradyrhizobium symbiodeficiens</name>
    <dbReference type="NCBI Taxonomy" id="1404367"/>
    <lineage>
        <taxon>Bacteria</taxon>
        <taxon>Pseudomonadati</taxon>
        <taxon>Pseudomonadota</taxon>
        <taxon>Alphaproteobacteria</taxon>
        <taxon>Hyphomicrobiales</taxon>
        <taxon>Nitrobacteraceae</taxon>
        <taxon>Bradyrhizobium</taxon>
    </lineage>
</organism>
<dbReference type="Pfam" id="PF00069">
    <property type="entry name" value="Pkinase"/>
    <property type="match status" value="1"/>
</dbReference>
<accession>A0ABX5WDW7</accession>
<keyword evidence="2" id="KW-0547">Nucleotide-binding</keyword>
<gene>
    <name evidence="6" type="ORF">FJN17_29925</name>
</gene>
<dbReference type="GO" id="GO:0004674">
    <property type="term" value="F:protein serine/threonine kinase activity"/>
    <property type="evidence" value="ECO:0007669"/>
    <property type="project" value="UniProtKB-EC"/>
</dbReference>
<name>A0ABX5WDW7_9BRAD</name>
<keyword evidence="1 6" id="KW-0808">Transferase</keyword>
<dbReference type="SMART" id="SM00220">
    <property type="entry name" value="S_TKc"/>
    <property type="match status" value="1"/>
</dbReference>
<dbReference type="PROSITE" id="PS50011">
    <property type="entry name" value="PROTEIN_KINASE_DOM"/>
    <property type="match status" value="1"/>
</dbReference>
<dbReference type="RefSeq" id="WP_140482212.1">
    <property type="nucleotide sequence ID" value="NZ_CP041090.2"/>
</dbReference>
<dbReference type="InterPro" id="IPR008271">
    <property type="entry name" value="Ser/Thr_kinase_AS"/>
</dbReference>
<feature type="domain" description="Protein kinase" evidence="5">
    <location>
        <begin position="9"/>
        <end position="280"/>
    </location>
</feature>
<keyword evidence="4" id="KW-0067">ATP-binding</keyword>
<sequence length="502" mass="56014">MAQVFGGRWKNVGELPGGGQSFVFRVVDTTGAIEGEQILKRLKNLKRIARFRQEVKILQRLDDPHIVKLIDANVGEDEERPYLVMPFASNGDLGRRIELYKGQLDSVVEVALQIARALDHAHKNGVIHRDIKPGNILFPEINHNVWVSDFGISLDQQATERNTPDGEVVGPAIFIAPELTEHGRHDATAAADVYSLGQLIFYMLTGGRWISQQSTVHDPRHNDTFAKGGRYQLLRTLLAKMIAPMATRFTAMADVIKDLESVRDWEKSQSSILFDPAAIMVLEKLQRRVGDEAREKARFEAIRQSELEVIDSVSASVGAMLLQTLQRQADHLKNMGFDVIAVRDSNDRNKVDTGIGSLFEQKDGASLMMKPDPNKGGYSALRLLVCCEVLHSRKPTDERYLGEPGNPRLAVLPMYLEVGNSGYPSESGYIHGRSIRHGVRAPVPLTSAPQWRTKMFGPQYIEDTSAAVRFTGRDWPAAAEDISAMLRDALNELIRHIGQPRQ</sequence>
<dbReference type="Proteomes" id="UP000319298">
    <property type="component" value="Chromosome"/>
</dbReference>
<dbReference type="Gene3D" id="1.10.510.10">
    <property type="entry name" value="Transferase(Phosphotransferase) domain 1"/>
    <property type="match status" value="1"/>
</dbReference>
<evidence type="ECO:0000313" key="7">
    <source>
        <dbReference type="Proteomes" id="UP000319298"/>
    </source>
</evidence>
<evidence type="ECO:0000256" key="2">
    <source>
        <dbReference type="ARBA" id="ARBA00022741"/>
    </source>
</evidence>
<dbReference type="CDD" id="cd14014">
    <property type="entry name" value="STKc_PknB_like"/>
    <property type="match status" value="1"/>
</dbReference>
<keyword evidence="3 6" id="KW-0418">Kinase</keyword>
<dbReference type="EC" id="2.7.11.1" evidence="6"/>
<dbReference type="SUPFAM" id="SSF56112">
    <property type="entry name" value="Protein kinase-like (PK-like)"/>
    <property type="match status" value="1"/>
</dbReference>